<organism evidence="2 3">
    <name type="scientific">Liparis tanakae</name>
    <name type="common">Tanaka's snailfish</name>
    <dbReference type="NCBI Taxonomy" id="230148"/>
    <lineage>
        <taxon>Eukaryota</taxon>
        <taxon>Metazoa</taxon>
        <taxon>Chordata</taxon>
        <taxon>Craniata</taxon>
        <taxon>Vertebrata</taxon>
        <taxon>Euteleostomi</taxon>
        <taxon>Actinopterygii</taxon>
        <taxon>Neopterygii</taxon>
        <taxon>Teleostei</taxon>
        <taxon>Neoteleostei</taxon>
        <taxon>Acanthomorphata</taxon>
        <taxon>Eupercaria</taxon>
        <taxon>Perciformes</taxon>
        <taxon>Cottioidei</taxon>
        <taxon>Cottales</taxon>
        <taxon>Liparidae</taxon>
        <taxon>Liparis</taxon>
    </lineage>
</organism>
<dbReference type="EMBL" id="SRLO01000013">
    <property type="protein sequence ID" value="TNN86801.1"/>
    <property type="molecule type" value="Genomic_DNA"/>
</dbReference>
<gene>
    <name evidence="2" type="ORF">EYF80_002984</name>
</gene>
<evidence type="ECO:0000313" key="3">
    <source>
        <dbReference type="Proteomes" id="UP000314294"/>
    </source>
</evidence>
<dbReference type="Proteomes" id="UP000314294">
    <property type="component" value="Unassembled WGS sequence"/>
</dbReference>
<sequence>MATSECGGEMSDSRTGERSPSGGRCLTQQAGRSQSHASDCLLEAPADADAFGVPAEESVREASRGVLSQELIFAQEGGLECSVWITETDLGLKANQRRGQCTMKSGTVKVTQRQHGRPMQYGSGARLHLGCDDYFDPRATRSVGRNDIDRVWPPQSGLHEITWTLEL</sequence>
<name>A0A4Z2JA40_9TELE</name>
<keyword evidence="3" id="KW-1185">Reference proteome</keyword>
<comment type="caution">
    <text evidence="2">The sequence shown here is derived from an EMBL/GenBank/DDBJ whole genome shotgun (WGS) entry which is preliminary data.</text>
</comment>
<feature type="region of interest" description="Disordered" evidence="1">
    <location>
        <begin position="1"/>
        <end position="31"/>
    </location>
</feature>
<evidence type="ECO:0000256" key="1">
    <source>
        <dbReference type="SAM" id="MobiDB-lite"/>
    </source>
</evidence>
<accession>A0A4Z2JA40</accession>
<dbReference type="AlphaFoldDB" id="A0A4Z2JA40"/>
<protein>
    <submittedName>
        <fullName evidence="2">Uncharacterized protein</fullName>
    </submittedName>
</protein>
<evidence type="ECO:0000313" key="2">
    <source>
        <dbReference type="EMBL" id="TNN86801.1"/>
    </source>
</evidence>
<proteinExistence type="predicted"/>
<reference evidence="2 3" key="1">
    <citation type="submission" date="2019-03" db="EMBL/GenBank/DDBJ databases">
        <title>First draft genome of Liparis tanakae, snailfish: a comprehensive survey of snailfish specific genes.</title>
        <authorList>
            <person name="Kim W."/>
            <person name="Song I."/>
            <person name="Jeong J.-H."/>
            <person name="Kim D."/>
            <person name="Kim S."/>
            <person name="Ryu S."/>
            <person name="Song J.Y."/>
            <person name="Lee S.K."/>
        </authorList>
    </citation>
    <scope>NUCLEOTIDE SEQUENCE [LARGE SCALE GENOMIC DNA]</scope>
    <source>
        <tissue evidence="2">Muscle</tissue>
    </source>
</reference>